<dbReference type="Gene3D" id="2.60.450.10">
    <property type="entry name" value="Lipopolysaccharide (LPS) transport protein A like domain"/>
    <property type="match status" value="2"/>
</dbReference>
<organism evidence="2 3">
    <name type="scientific">Candidatus Acidiferrum panamense</name>
    <dbReference type="NCBI Taxonomy" id="2741543"/>
    <lineage>
        <taxon>Bacteria</taxon>
        <taxon>Pseudomonadati</taxon>
        <taxon>Acidobacteriota</taxon>
        <taxon>Terriglobia</taxon>
        <taxon>Candidatus Acidiferrales</taxon>
        <taxon>Candidatus Acidiferrum</taxon>
    </lineage>
</organism>
<evidence type="ECO:0000256" key="1">
    <source>
        <dbReference type="SAM" id="MobiDB-lite"/>
    </source>
</evidence>
<dbReference type="EMBL" id="JACDQQ010001701">
    <property type="protein sequence ID" value="MBA0086840.1"/>
    <property type="molecule type" value="Genomic_DNA"/>
</dbReference>
<gene>
    <name evidence="2" type="primary">lptC</name>
    <name evidence="2" type="ORF">HRJ53_17805</name>
</gene>
<accession>A0A7V8NSV0</accession>
<reference evidence="2" key="1">
    <citation type="submission" date="2020-06" db="EMBL/GenBank/DDBJ databases">
        <title>Legume-microbial interactions unlock mineral nutrients during tropical forest succession.</title>
        <authorList>
            <person name="Epihov D.Z."/>
        </authorList>
    </citation>
    <scope>NUCLEOTIDE SEQUENCE [LARGE SCALE GENOMIC DNA]</scope>
    <source>
        <strain evidence="2">Pan2503</strain>
    </source>
</reference>
<evidence type="ECO:0000313" key="2">
    <source>
        <dbReference type="EMBL" id="MBA0086840.1"/>
    </source>
</evidence>
<dbReference type="Pfam" id="PF06835">
    <property type="entry name" value="LptC"/>
    <property type="match status" value="1"/>
</dbReference>
<feature type="region of interest" description="Disordered" evidence="1">
    <location>
        <begin position="322"/>
        <end position="350"/>
    </location>
</feature>
<dbReference type="InterPro" id="IPR010664">
    <property type="entry name" value="LipoPS_assembly_LptC-rel"/>
</dbReference>
<sequence>MKRSEAASYARWSAATACLLALLTAGVYLDRKWVAHREKEKAPPPAPAGVARQESKLTFSKGLGAQKLFTVEASRATNFKDNAASLLEDVKITIFGKTGARHDVIHTHSCEYEKDGQRIVCSGEVQLELESAEVAERTRENRGTASEKVHVETRGVTFNRETGIAKSDQPVKFVFPNGQGQAIGVEYRSEEGAVRLLREVSFQLVPGNATQESKTAGMTVPEPVRVHASNADFDRDSRVMHLRGQVEARTASARLRAGEIRLSLDKTFHAERLLAIAGAEGKEPELDAHGKDDKLHLTGKTFAASFAPEGWLTRMEAAGGVKGSRENASDADDFSADHASMELRPRLNQPKDLHLRGDVQLTSKLEKTGESRTLATSALLVE</sequence>
<evidence type="ECO:0000313" key="3">
    <source>
        <dbReference type="Proteomes" id="UP000567293"/>
    </source>
</evidence>
<feature type="non-terminal residue" evidence="2">
    <location>
        <position position="382"/>
    </location>
</feature>
<feature type="compositionally biased region" description="Basic and acidic residues" evidence="1">
    <location>
        <begin position="335"/>
        <end position="350"/>
    </location>
</feature>
<keyword evidence="3" id="KW-1185">Reference proteome</keyword>
<name>A0A7V8NSV0_9BACT</name>
<dbReference type="AlphaFoldDB" id="A0A7V8NSV0"/>
<proteinExistence type="predicted"/>
<protein>
    <submittedName>
        <fullName evidence="2">LPS export ABC transporter periplasmic protein LptC</fullName>
    </submittedName>
</protein>
<comment type="caution">
    <text evidence="2">The sequence shown here is derived from an EMBL/GenBank/DDBJ whole genome shotgun (WGS) entry which is preliminary data.</text>
</comment>
<dbReference type="Proteomes" id="UP000567293">
    <property type="component" value="Unassembled WGS sequence"/>
</dbReference>